<comment type="caution">
    <text evidence="2">The sequence shown here is derived from an EMBL/GenBank/DDBJ whole genome shotgun (WGS) entry which is preliminary data.</text>
</comment>
<keyword evidence="1" id="KW-0472">Membrane</keyword>
<feature type="transmembrane region" description="Helical" evidence="1">
    <location>
        <begin position="12"/>
        <end position="34"/>
    </location>
</feature>
<sequence length="49" mass="5526">MCGIALEINYVLMPLLLFTAGAFLLQICPNNLVFTNDKFHGIIEKEDLQ</sequence>
<dbReference type="STRING" id="411473.RUMCAL_00970"/>
<evidence type="ECO:0000313" key="3">
    <source>
        <dbReference type="Proteomes" id="UP000016662"/>
    </source>
</evidence>
<evidence type="ECO:0000256" key="1">
    <source>
        <dbReference type="SAM" id="Phobius"/>
    </source>
</evidence>
<dbReference type="PATRIC" id="fig|411473.3.peg.792"/>
<name>U2KX29_9FIRM</name>
<dbReference type="AlphaFoldDB" id="U2KX29"/>
<protein>
    <submittedName>
        <fullName evidence="2">Uncharacterized protein</fullName>
    </submittedName>
</protein>
<evidence type="ECO:0000313" key="2">
    <source>
        <dbReference type="EMBL" id="ERJ96640.1"/>
    </source>
</evidence>
<keyword evidence="1" id="KW-0812">Transmembrane</keyword>
<keyword evidence="1" id="KW-1133">Transmembrane helix</keyword>
<gene>
    <name evidence="2" type="ORF">RUMCAL_00970</name>
</gene>
<accession>U2KX29</accession>
<organism evidence="2 3">
    <name type="scientific">Ruminococcus callidus ATCC 27760</name>
    <dbReference type="NCBI Taxonomy" id="411473"/>
    <lineage>
        <taxon>Bacteria</taxon>
        <taxon>Bacillati</taxon>
        <taxon>Bacillota</taxon>
        <taxon>Clostridia</taxon>
        <taxon>Eubacteriales</taxon>
        <taxon>Oscillospiraceae</taxon>
        <taxon>Ruminococcus</taxon>
    </lineage>
</organism>
<reference evidence="2 3" key="1">
    <citation type="submission" date="2013-07" db="EMBL/GenBank/DDBJ databases">
        <authorList>
            <person name="Weinstock G."/>
            <person name="Sodergren E."/>
            <person name="Wylie T."/>
            <person name="Fulton L."/>
            <person name="Fulton R."/>
            <person name="Fronick C."/>
            <person name="O'Laughlin M."/>
            <person name="Godfrey J."/>
            <person name="Miner T."/>
            <person name="Herter B."/>
            <person name="Appelbaum E."/>
            <person name="Cordes M."/>
            <person name="Lek S."/>
            <person name="Wollam A."/>
            <person name="Pepin K.H."/>
            <person name="Palsikar V.B."/>
            <person name="Mitreva M."/>
            <person name="Wilson R.K."/>
        </authorList>
    </citation>
    <scope>NUCLEOTIDE SEQUENCE [LARGE SCALE GENOMIC DNA]</scope>
    <source>
        <strain evidence="2 3">ATCC 27760</strain>
    </source>
</reference>
<dbReference type="EMBL" id="AWVF01000110">
    <property type="protein sequence ID" value="ERJ96640.1"/>
    <property type="molecule type" value="Genomic_DNA"/>
</dbReference>
<dbReference type="HOGENOM" id="CLU_3140327_0_0_9"/>
<proteinExistence type="predicted"/>
<keyword evidence="3" id="KW-1185">Reference proteome</keyword>
<dbReference type="Proteomes" id="UP000016662">
    <property type="component" value="Unassembled WGS sequence"/>
</dbReference>